<feature type="compositionally biased region" description="Basic and acidic residues" evidence="1">
    <location>
        <begin position="30"/>
        <end position="42"/>
    </location>
</feature>
<dbReference type="Proteomes" id="UP000287033">
    <property type="component" value="Unassembled WGS sequence"/>
</dbReference>
<evidence type="ECO:0000256" key="1">
    <source>
        <dbReference type="SAM" id="MobiDB-lite"/>
    </source>
</evidence>
<feature type="region of interest" description="Disordered" evidence="1">
    <location>
        <begin position="28"/>
        <end position="99"/>
    </location>
</feature>
<dbReference type="STRING" id="137246.A0A401SIX7"/>
<feature type="compositionally biased region" description="Low complexity" evidence="1">
    <location>
        <begin position="90"/>
        <end position="99"/>
    </location>
</feature>
<keyword evidence="4" id="KW-1185">Reference proteome</keyword>
<evidence type="ECO:0000259" key="2">
    <source>
        <dbReference type="Pfam" id="PF14977"/>
    </source>
</evidence>
<evidence type="ECO:0000313" key="4">
    <source>
        <dbReference type="Proteomes" id="UP000287033"/>
    </source>
</evidence>
<name>A0A401SIX7_CHIPU</name>
<accession>A0A401SIX7</accession>
<dbReference type="AlphaFoldDB" id="A0A401SIX7"/>
<proteinExistence type="predicted"/>
<sequence length="564" mass="63822">MGERPGHYGNGSQQWASEPSVAVLWIRVGTKSDTKRNKRENSGRGGSRFVLPVEPVPSSACPAMSESSVSQAENSDSQDLEGSAQDADKSVTSSTSSIAESFTQTESTFIDGPSEIIPDIVHSTVAIVDSDQLPLTSVLTQTDSSWLLNQSHRKFEQEYESILEDDVSDVTSKGSLDDIIVHSEFIDDKISGRLFDSGIYSLPSVGPPTILAYKQESKEQPIDYKAIRPKVKNTWLKDLKEINDFKEYWQWSRNKLMQEEHTMTEEQFKRSNKPMVEDSYLSKAPSHLGWNQFRKSVVSVGFDLCQFCGKNLKPLPTPKQLGTEPFETKMNHGLGHSIPAHVEDCLMGRVHWDKQDISGCYPSGNLAVQIFTDKQKKINCIVLEDKADEPEIQAVFSSYGRCTCYHPNGVIWININALGGHYLDNQGTRMRRWYWRDRLSLGFIPFKPIFISLNENIGVRIIEQERIFITFLAMGKQARFKVGTKLKFRKRSNLSLISNLITEDELLLQASQLKVRTAINKLCIALNYPSNDPEKIPLPLYLTSQQQRLSQLQETIRMEEIAKM</sequence>
<dbReference type="Pfam" id="PF14977">
    <property type="entry name" value="FAM194"/>
    <property type="match status" value="1"/>
</dbReference>
<protein>
    <recommendedName>
        <fullName evidence="2">FAM194 C-terminal domain-containing protein</fullName>
    </recommendedName>
</protein>
<comment type="caution">
    <text evidence="3">The sequence shown here is derived from an EMBL/GenBank/DDBJ whole genome shotgun (WGS) entry which is preliminary data.</text>
</comment>
<organism evidence="3 4">
    <name type="scientific">Chiloscyllium punctatum</name>
    <name type="common">Brownbanded bambooshark</name>
    <name type="synonym">Hemiscyllium punctatum</name>
    <dbReference type="NCBI Taxonomy" id="137246"/>
    <lineage>
        <taxon>Eukaryota</taxon>
        <taxon>Metazoa</taxon>
        <taxon>Chordata</taxon>
        <taxon>Craniata</taxon>
        <taxon>Vertebrata</taxon>
        <taxon>Chondrichthyes</taxon>
        <taxon>Elasmobranchii</taxon>
        <taxon>Galeomorphii</taxon>
        <taxon>Galeoidea</taxon>
        <taxon>Orectolobiformes</taxon>
        <taxon>Hemiscylliidae</taxon>
        <taxon>Chiloscyllium</taxon>
    </lineage>
</organism>
<gene>
    <name evidence="3" type="ORF">chiPu_0008800</name>
</gene>
<evidence type="ECO:0000313" key="3">
    <source>
        <dbReference type="EMBL" id="GCC30352.1"/>
    </source>
</evidence>
<dbReference type="PANTHER" id="PTHR23093:SF18">
    <property type="entry name" value="GLUTAMATE RICH 6"/>
    <property type="match status" value="1"/>
</dbReference>
<dbReference type="OMA" id="MLAHERW"/>
<dbReference type="OrthoDB" id="527209at2759"/>
<feature type="domain" description="FAM194 C-terminal" evidence="2">
    <location>
        <begin position="360"/>
        <end position="532"/>
    </location>
</feature>
<dbReference type="EMBL" id="BEZZ01000298">
    <property type="protein sequence ID" value="GCC30352.1"/>
    <property type="molecule type" value="Genomic_DNA"/>
</dbReference>
<dbReference type="PANTHER" id="PTHR23093">
    <property type="entry name" value="SIMILAR TO CHROMOSOME 3 OPEN READING FRAME 20"/>
    <property type="match status" value="1"/>
</dbReference>
<reference evidence="3 4" key="1">
    <citation type="journal article" date="2018" name="Nat. Ecol. Evol.">
        <title>Shark genomes provide insights into elasmobranch evolution and the origin of vertebrates.</title>
        <authorList>
            <person name="Hara Y"/>
            <person name="Yamaguchi K"/>
            <person name="Onimaru K"/>
            <person name="Kadota M"/>
            <person name="Koyanagi M"/>
            <person name="Keeley SD"/>
            <person name="Tatsumi K"/>
            <person name="Tanaka K"/>
            <person name="Motone F"/>
            <person name="Kageyama Y"/>
            <person name="Nozu R"/>
            <person name="Adachi N"/>
            <person name="Nishimura O"/>
            <person name="Nakagawa R"/>
            <person name="Tanegashima C"/>
            <person name="Kiyatake I"/>
            <person name="Matsumoto R"/>
            <person name="Murakumo K"/>
            <person name="Nishida K"/>
            <person name="Terakita A"/>
            <person name="Kuratani S"/>
            <person name="Sato K"/>
            <person name="Hyodo S Kuraku.S."/>
        </authorList>
    </citation>
    <scope>NUCLEOTIDE SEQUENCE [LARGE SCALE GENOMIC DNA]</scope>
</reference>
<feature type="compositionally biased region" description="Polar residues" evidence="1">
    <location>
        <begin position="65"/>
        <end position="77"/>
    </location>
</feature>
<dbReference type="InterPro" id="IPR029281">
    <property type="entry name" value="FAM194_C"/>
</dbReference>